<dbReference type="Gene3D" id="3.40.190.10">
    <property type="entry name" value="Periplasmic binding protein-like II"/>
    <property type="match status" value="2"/>
</dbReference>
<feature type="domain" description="GGDEF" evidence="5">
    <location>
        <begin position="340"/>
        <end position="469"/>
    </location>
</feature>
<dbReference type="SMART" id="SM00267">
    <property type="entry name" value="GGDEF"/>
    <property type="match status" value="1"/>
</dbReference>
<dbReference type="PANTHER" id="PTHR45138:SF9">
    <property type="entry name" value="DIGUANYLATE CYCLASE DGCM-RELATED"/>
    <property type="match status" value="1"/>
</dbReference>
<dbReference type="InterPro" id="IPR043128">
    <property type="entry name" value="Rev_trsase/Diguanyl_cyclase"/>
</dbReference>
<dbReference type="EC" id="2.7.7.65" evidence="1"/>
<dbReference type="Proteomes" id="UP000663992">
    <property type="component" value="Unassembled WGS sequence"/>
</dbReference>
<dbReference type="SUPFAM" id="SSF55073">
    <property type="entry name" value="Nucleotide cyclase"/>
    <property type="match status" value="1"/>
</dbReference>
<dbReference type="NCBIfam" id="TIGR00254">
    <property type="entry name" value="GGDEF"/>
    <property type="match status" value="1"/>
</dbReference>
<dbReference type="SMART" id="SM00062">
    <property type="entry name" value="PBPb"/>
    <property type="match status" value="1"/>
</dbReference>
<name>A0ABS3CPL8_9ALTE</name>
<keyword evidence="4" id="KW-1133">Transmembrane helix</keyword>
<evidence type="ECO:0000256" key="4">
    <source>
        <dbReference type="SAM" id="Phobius"/>
    </source>
</evidence>
<organism evidence="6 7">
    <name type="scientific">Bowmanella yangjiangensis</name>
    <dbReference type="NCBI Taxonomy" id="2811230"/>
    <lineage>
        <taxon>Bacteria</taxon>
        <taxon>Pseudomonadati</taxon>
        <taxon>Pseudomonadota</taxon>
        <taxon>Gammaproteobacteria</taxon>
        <taxon>Alteromonadales</taxon>
        <taxon>Alteromonadaceae</taxon>
        <taxon>Bowmanella</taxon>
    </lineage>
</organism>
<feature type="coiled-coil region" evidence="3">
    <location>
        <begin position="280"/>
        <end position="311"/>
    </location>
</feature>
<keyword evidence="7" id="KW-1185">Reference proteome</keyword>
<dbReference type="InterPro" id="IPR000160">
    <property type="entry name" value="GGDEF_dom"/>
</dbReference>
<dbReference type="InterPro" id="IPR029787">
    <property type="entry name" value="Nucleotide_cyclase"/>
</dbReference>
<dbReference type="SUPFAM" id="SSF53850">
    <property type="entry name" value="Periplasmic binding protein-like II"/>
    <property type="match status" value="1"/>
</dbReference>
<accession>A0ABS3CPL8</accession>
<protein>
    <recommendedName>
        <fullName evidence="1">diguanylate cyclase</fullName>
        <ecNumber evidence="1">2.7.7.65</ecNumber>
    </recommendedName>
</protein>
<proteinExistence type="predicted"/>
<dbReference type="EMBL" id="JAFKCS010000002">
    <property type="protein sequence ID" value="MBN7819042.1"/>
    <property type="molecule type" value="Genomic_DNA"/>
</dbReference>
<dbReference type="Gene3D" id="3.30.70.270">
    <property type="match status" value="1"/>
</dbReference>
<dbReference type="PANTHER" id="PTHR45138">
    <property type="entry name" value="REGULATORY COMPONENTS OF SENSORY TRANSDUCTION SYSTEM"/>
    <property type="match status" value="1"/>
</dbReference>
<reference evidence="6 7" key="1">
    <citation type="submission" date="2021-03" db="EMBL/GenBank/DDBJ databases">
        <title>novel species isolated from a fishpond in China.</title>
        <authorList>
            <person name="Lu H."/>
            <person name="Cai Z."/>
        </authorList>
    </citation>
    <scope>NUCLEOTIDE SEQUENCE [LARGE SCALE GENOMIC DNA]</scope>
    <source>
        <strain evidence="6 7">Y57</strain>
    </source>
</reference>
<dbReference type="CDD" id="cd01949">
    <property type="entry name" value="GGDEF"/>
    <property type="match status" value="1"/>
</dbReference>
<feature type="transmembrane region" description="Helical" evidence="4">
    <location>
        <begin position="258"/>
        <end position="280"/>
    </location>
</feature>
<evidence type="ECO:0000256" key="1">
    <source>
        <dbReference type="ARBA" id="ARBA00012528"/>
    </source>
</evidence>
<evidence type="ECO:0000259" key="5">
    <source>
        <dbReference type="PROSITE" id="PS50887"/>
    </source>
</evidence>
<evidence type="ECO:0000313" key="7">
    <source>
        <dbReference type="Proteomes" id="UP000663992"/>
    </source>
</evidence>
<comment type="catalytic activity">
    <reaction evidence="2">
        <text>2 GTP = 3',3'-c-di-GMP + 2 diphosphate</text>
        <dbReference type="Rhea" id="RHEA:24898"/>
        <dbReference type="ChEBI" id="CHEBI:33019"/>
        <dbReference type="ChEBI" id="CHEBI:37565"/>
        <dbReference type="ChEBI" id="CHEBI:58805"/>
        <dbReference type="EC" id="2.7.7.65"/>
    </reaction>
</comment>
<evidence type="ECO:0000313" key="6">
    <source>
        <dbReference type="EMBL" id="MBN7819042.1"/>
    </source>
</evidence>
<comment type="caution">
    <text evidence="6">The sequence shown here is derived from an EMBL/GenBank/DDBJ whole genome shotgun (WGS) entry which is preliminary data.</text>
</comment>
<gene>
    <name evidence="6" type="ORF">J0A65_04150</name>
</gene>
<dbReference type="Pfam" id="PF00990">
    <property type="entry name" value="GGDEF"/>
    <property type="match status" value="1"/>
</dbReference>
<keyword evidence="3" id="KW-0175">Coiled coil</keyword>
<dbReference type="InterPro" id="IPR001638">
    <property type="entry name" value="Solute-binding_3/MltF_N"/>
</dbReference>
<dbReference type="InterPro" id="IPR050469">
    <property type="entry name" value="Diguanylate_Cyclase"/>
</dbReference>
<keyword evidence="4" id="KW-0472">Membrane</keyword>
<evidence type="ECO:0000256" key="2">
    <source>
        <dbReference type="ARBA" id="ARBA00034247"/>
    </source>
</evidence>
<keyword evidence="4" id="KW-0812">Transmembrane</keyword>
<dbReference type="PROSITE" id="PS50887">
    <property type="entry name" value="GGDEF"/>
    <property type="match status" value="1"/>
</dbReference>
<dbReference type="Pfam" id="PF00497">
    <property type="entry name" value="SBP_bac_3"/>
    <property type="match status" value="1"/>
</dbReference>
<sequence length="470" mass="53876">MSVVFAILFVCPTAVVKVQAKPDAEELPKKLRYCVDPKWMPYEAIENGQHVGMSSEYLALIAQQLGIALELEPTSSWRETLKKLERGDCQLSPMLNRTEERNQYLTFSQVYFYAPNVMVARKDQPFLQNFEHVGPRVMAVAAGYRLHEYLRNHYPQIKTLAVSTERDGLQAVADGRADLFVGSLYSINAYIQQDSLHDLKISGWGGPQDELRIGLTHDVANLLPAVNQALLAISEEQHLQIQNHWNNLRIVENSNRRLAWQIGLVTLTAILILTLWNLWIRRYSLKLAEQNQQLETLRHELEEKNAELTYLSSHDPLTKLHNRHYFDHRVLQDNRNPEQLSRSLILLDIDHFKNVNDTYGHHIGDSILQELADVLRRCVRENDLVARWGGEEFIILCHNAALQDAVALARRITDTLEETRFSLDLAISCSYGIADLKAMEPMQQCFDRADKALYNAKALGRNRICISEES</sequence>
<evidence type="ECO:0000256" key="3">
    <source>
        <dbReference type="SAM" id="Coils"/>
    </source>
</evidence>
<dbReference type="CDD" id="cd13708">
    <property type="entry name" value="PBP2_BvgS_like_1"/>
    <property type="match status" value="1"/>
</dbReference>